<protein>
    <submittedName>
        <fullName evidence="1">Uncharacterized protein</fullName>
    </submittedName>
</protein>
<comment type="caution">
    <text evidence="1">The sequence shown here is derived from an EMBL/GenBank/DDBJ whole genome shotgun (WGS) entry which is preliminary data.</text>
</comment>
<dbReference type="EMBL" id="BSDX01000001">
    <property type="protein sequence ID" value="GLI54402.1"/>
    <property type="molecule type" value="Genomic_DNA"/>
</dbReference>
<dbReference type="AlphaFoldDB" id="A0A9W6GIQ4"/>
<reference evidence="1" key="1">
    <citation type="submission" date="2022-12" db="EMBL/GenBank/DDBJ databases">
        <title>Reference genome sequencing for broad-spectrum identification of bacterial and archaeal isolates by mass spectrometry.</title>
        <authorList>
            <person name="Sekiguchi Y."/>
            <person name="Tourlousse D.M."/>
        </authorList>
    </citation>
    <scope>NUCLEOTIDE SEQUENCE</scope>
    <source>
        <strain evidence="1">TSL-P1</strain>
    </source>
</reference>
<proteinExistence type="predicted"/>
<evidence type="ECO:0000313" key="1">
    <source>
        <dbReference type="EMBL" id="GLI54402.1"/>
    </source>
</evidence>
<organism evidence="1 2">
    <name type="scientific">Thermodesulfovibrio yellowstonii</name>
    <dbReference type="NCBI Taxonomy" id="28262"/>
    <lineage>
        <taxon>Bacteria</taxon>
        <taxon>Pseudomonadati</taxon>
        <taxon>Nitrospirota</taxon>
        <taxon>Thermodesulfovibrionia</taxon>
        <taxon>Thermodesulfovibrionales</taxon>
        <taxon>Thermodesulfovibrionaceae</taxon>
        <taxon>Thermodesulfovibrio</taxon>
    </lineage>
</organism>
<keyword evidence="2" id="KW-1185">Reference proteome</keyword>
<name>A0A9W6GIQ4_9BACT</name>
<accession>A0A9W6GIQ4</accession>
<evidence type="ECO:0000313" key="2">
    <source>
        <dbReference type="Proteomes" id="UP001144297"/>
    </source>
</evidence>
<dbReference type="Proteomes" id="UP001144297">
    <property type="component" value="Unassembled WGS sequence"/>
</dbReference>
<gene>
    <name evidence="1" type="ORF">TISLANDTSLP1_20950</name>
</gene>
<sequence length="183" mass="21864">MEKFSLINKGEILLWNNIEELKKLVDKVDSFFKNFPEVFEDSISLSREIKNIILKLDPFIELYARKTCPKCSNICCLNKNSRYEYDDLIYILALREEFPVPDRNLKEKEPCYLLTEKGCKIPRYLRPLRCNWYFCSDILKEMEASPARAFREFSNAFNRMLYLRQHMLNSFFQSLSNLKGLEN</sequence>